<reference evidence="1" key="1">
    <citation type="submission" date="2021-06" db="EMBL/GenBank/DDBJ databases">
        <authorList>
            <person name="Tinney K.R."/>
            <person name="Subramanian S."/>
            <person name="Parent K.N."/>
        </authorList>
    </citation>
    <scope>NUCLEOTIDE SEQUENCE</scope>
</reference>
<organism evidence="1 2">
    <name type="scientific">Shigella virus Moo19</name>
    <dbReference type="NCBI Taxonomy" id="2886042"/>
    <lineage>
        <taxon>Viruses</taxon>
        <taxon>Duplodnaviria</taxon>
        <taxon>Heunggongvirae</taxon>
        <taxon>Uroviricota</taxon>
        <taxon>Caudoviricetes</taxon>
        <taxon>Schitoviridae</taxon>
        <taxon>Enquatrovirinae</taxon>
        <taxon>Moovirus</taxon>
        <taxon>Moovirus moo</taxon>
    </lineage>
</organism>
<gene>
    <name evidence="1" type="ORF">Moo19_gp15</name>
</gene>
<sequence length="63" mass="7064">MIEFKVGDIIEPIEGFPQWKGITILEWNPITRDASVKLKSGTVIHGFNLDPDYGVEFKCVSPS</sequence>
<keyword evidence="2" id="KW-1185">Reference proteome</keyword>
<name>A0AAE9C671_9CAUD</name>
<proteinExistence type="predicted"/>
<dbReference type="EMBL" id="MZ358387">
    <property type="protein sequence ID" value="UEN68811.1"/>
    <property type="molecule type" value="Genomic_DNA"/>
</dbReference>
<accession>A0AAE9C671</accession>
<dbReference type="Proteomes" id="UP000828350">
    <property type="component" value="Segment"/>
</dbReference>
<evidence type="ECO:0000313" key="2">
    <source>
        <dbReference type="Proteomes" id="UP000828350"/>
    </source>
</evidence>
<protein>
    <submittedName>
        <fullName evidence="1">Uncharacterized protein</fullName>
    </submittedName>
</protein>
<evidence type="ECO:0000313" key="1">
    <source>
        <dbReference type="EMBL" id="UEN68811.1"/>
    </source>
</evidence>